<dbReference type="CDD" id="cd03257">
    <property type="entry name" value="ABC_NikE_OppD_transporters"/>
    <property type="match status" value="1"/>
</dbReference>
<organism evidence="10 11">
    <name type="scientific">Okibacterium fritillariae</name>
    <dbReference type="NCBI Taxonomy" id="123320"/>
    <lineage>
        <taxon>Bacteria</taxon>
        <taxon>Bacillati</taxon>
        <taxon>Actinomycetota</taxon>
        <taxon>Actinomycetes</taxon>
        <taxon>Micrococcales</taxon>
        <taxon>Microbacteriaceae</taxon>
        <taxon>Okibacterium</taxon>
    </lineage>
</organism>
<dbReference type="FunFam" id="3.40.50.300:FF:000016">
    <property type="entry name" value="Oligopeptide ABC transporter ATP-binding component"/>
    <property type="match status" value="1"/>
</dbReference>
<evidence type="ECO:0000256" key="3">
    <source>
        <dbReference type="ARBA" id="ARBA00022448"/>
    </source>
</evidence>
<name>A0A1T5IZR5_9MICO</name>
<proteinExistence type="inferred from homology"/>
<protein>
    <submittedName>
        <fullName evidence="10">Peptide/nickel transport system ATP-binding protein</fullName>
    </submittedName>
</protein>
<evidence type="ECO:0000256" key="6">
    <source>
        <dbReference type="ARBA" id="ARBA00022840"/>
    </source>
</evidence>
<dbReference type="InterPro" id="IPR027417">
    <property type="entry name" value="P-loop_NTPase"/>
</dbReference>
<keyword evidence="6 10" id="KW-0067">ATP-binding</keyword>
<dbReference type="STRING" id="123320.SAMN06309945_1049"/>
<feature type="domain" description="ABC transporter" evidence="9">
    <location>
        <begin position="6"/>
        <end position="255"/>
    </location>
</feature>
<dbReference type="PROSITE" id="PS00211">
    <property type="entry name" value="ABC_TRANSPORTER_1"/>
    <property type="match status" value="1"/>
</dbReference>
<feature type="region of interest" description="Disordered" evidence="8">
    <location>
        <begin position="262"/>
        <end position="293"/>
    </location>
</feature>
<dbReference type="GO" id="GO:0005886">
    <property type="term" value="C:plasma membrane"/>
    <property type="evidence" value="ECO:0007669"/>
    <property type="project" value="UniProtKB-SubCell"/>
</dbReference>
<dbReference type="InterPro" id="IPR050388">
    <property type="entry name" value="ABC_Ni/Peptide_Import"/>
</dbReference>
<dbReference type="Pfam" id="PF00005">
    <property type="entry name" value="ABC_tran"/>
    <property type="match status" value="1"/>
</dbReference>
<reference evidence="10 11" key="1">
    <citation type="submission" date="2017-02" db="EMBL/GenBank/DDBJ databases">
        <authorList>
            <person name="Peterson S.W."/>
        </authorList>
    </citation>
    <scope>NUCLEOTIDE SEQUENCE [LARGE SCALE GENOMIC DNA]</scope>
    <source>
        <strain evidence="10 11">VKM Ac-2059</strain>
    </source>
</reference>
<dbReference type="InterPro" id="IPR013563">
    <property type="entry name" value="Oligopep_ABC_C"/>
</dbReference>
<dbReference type="InterPro" id="IPR003593">
    <property type="entry name" value="AAA+_ATPase"/>
</dbReference>
<accession>A0A1T5IZR5</accession>
<dbReference type="PANTHER" id="PTHR43297:SF2">
    <property type="entry name" value="DIPEPTIDE TRANSPORT ATP-BINDING PROTEIN DPPD"/>
    <property type="match status" value="1"/>
</dbReference>
<keyword evidence="7" id="KW-0472">Membrane</keyword>
<keyword evidence="3" id="KW-0813">Transport</keyword>
<dbReference type="Gene3D" id="3.40.50.300">
    <property type="entry name" value="P-loop containing nucleotide triphosphate hydrolases"/>
    <property type="match status" value="1"/>
</dbReference>
<evidence type="ECO:0000256" key="8">
    <source>
        <dbReference type="SAM" id="MobiDB-lite"/>
    </source>
</evidence>
<dbReference type="GO" id="GO:0016887">
    <property type="term" value="F:ATP hydrolysis activity"/>
    <property type="evidence" value="ECO:0007669"/>
    <property type="project" value="InterPro"/>
</dbReference>
<evidence type="ECO:0000256" key="1">
    <source>
        <dbReference type="ARBA" id="ARBA00004202"/>
    </source>
</evidence>
<evidence type="ECO:0000259" key="9">
    <source>
        <dbReference type="PROSITE" id="PS50893"/>
    </source>
</evidence>
<evidence type="ECO:0000313" key="10">
    <source>
        <dbReference type="EMBL" id="SKC44591.1"/>
    </source>
</evidence>
<gene>
    <name evidence="10" type="ORF">SAMN06309945_1049</name>
</gene>
<dbReference type="InterPro" id="IPR003439">
    <property type="entry name" value="ABC_transporter-like_ATP-bd"/>
</dbReference>
<dbReference type="PANTHER" id="PTHR43297">
    <property type="entry name" value="OLIGOPEPTIDE TRANSPORT ATP-BINDING PROTEIN APPD"/>
    <property type="match status" value="1"/>
</dbReference>
<dbReference type="OrthoDB" id="8481147at2"/>
<comment type="subcellular location">
    <subcellularLocation>
        <location evidence="1">Cell membrane</location>
        <topology evidence="1">Peripheral membrane protein</topology>
    </subcellularLocation>
</comment>
<dbReference type="GO" id="GO:0015833">
    <property type="term" value="P:peptide transport"/>
    <property type="evidence" value="ECO:0007669"/>
    <property type="project" value="InterPro"/>
</dbReference>
<dbReference type="EMBL" id="FUZP01000001">
    <property type="protein sequence ID" value="SKC44591.1"/>
    <property type="molecule type" value="Genomic_DNA"/>
</dbReference>
<evidence type="ECO:0000256" key="4">
    <source>
        <dbReference type="ARBA" id="ARBA00022475"/>
    </source>
</evidence>
<dbReference type="Pfam" id="PF08352">
    <property type="entry name" value="oligo_HPY"/>
    <property type="match status" value="1"/>
</dbReference>
<dbReference type="InterPro" id="IPR017871">
    <property type="entry name" value="ABC_transporter-like_CS"/>
</dbReference>
<dbReference type="PROSITE" id="PS50893">
    <property type="entry name" value="ABC_TRANSPORTER_2"/>
    <property type="match status" value="1"/>
</dbReference>
<dbReference type="SUPFAM" id="SSF52540">
    <property type="entry name" value="P-loop containing nucleoside triphosphate hydrolases"/>
    <property type="match status" value="1"/>
</dbReference>
<sequence length="293" mass="30688">MSASGITIQGLTLSFGRGDAEKQILRGIDLDVPAGQITGLAGESGSGKTMTGLAVCGLLPAGANVGGSIRFEDVELTQLKQRAMNEYRGAKIAMIFQDPTASLHPMLTIEAQLIDHYRHHTGASKKVAKQRALEMLGLVAVPSPEAALRKYPHQFSGGQLQRIAIASALMCEPSVLIADEPTTALDVTVQAGILRLLRTLCDELGIAIILVTHDLGVMSALADTIAVMRMGEIVEHGSRFQVITDPQHPYTRALIEALPDAADAPDAAHSPDTSSAANAANASDAVPTEGGLS</sequence>
<evidence type="ECO:0000256" key="2">
    <source>
        <dbReference type="ARBA" id="ARBA00005417"/>
    </source>
</evidence>
<dbReference type="AlphaFoldDB" id="A0A1T5IZR5"/>
<dbReference type="SMART" id="SM00382">
    <property type="entry name" value="AAA"/>
    <property type="match status" value="1"/>
</dbReference>
<keyword evidence="11" id="KW-1185">Reference proteome</keyword>
<dbReference type="GO" id="GO:0005524">
    <property type="term" value="F:ATP binding"/>
    <property type="evidence" value="ECO:0007669"/>
    <property type="project" value="UniProtKB-KW"/>
</dbReference>
<dbReference type="Proteomes" id="UP000190857">
    <property type="component" value="Unassembled WGS sequence"/>
</dbReference>
<evidence type="ECO:0000256" key="7">
    <source>
        <dbReference type="ARBA" id="ARBA00023136"/>
    </source>
</evidence>
<evidence type="ECO:0000313" key="11">
    <source>
        <dbReference type="Proteomes" id="UP000190857"/>
    </source>
</evidence>
<evidence type="ECO:0000256" key="5">
    <source>
        <dbReference type="ARBA" id="ARBA00022741"/>
    </source>
</evidence>
<dbReference type="RefSeq" id="WP_079727169.1">
    <property type="nucleotide sequence ID" value="NZ_FUZP01000001.1"/>
</dbReference>
<comment type="similarity">
    <text evidence="2">Belongs to the ABC transporter superfamily.</text>
</comment>
<keyword evidence="5" id="KW-0547">Nucleotide-binding</keyword>
<keyword evidence="4" id="KW-1003">Cell membrane</keyword>